<comment type="caution">
    <text evidence="5">The sequence shown here is derived from an EMBL/GenBank/DDBJ whole genome shotgun (WGS) entry which is preliminary data.</text>
</comment>
<reference evidence="5 6" key="1">
    <citation type="submission" date="2021-10" db="EMBL/GenBank/DDBJ databases">
        <title>Anaerobic single-cell dispensing facilitates the cultivation of human gut bacteria.</title>
        <authorList>
            <person name="Afrizal A."/>
        </authorList>
    </citation>
    <scope>NUCLEOTIDE SEQUENCE [LARGE SCALE GENOMIC DNA]</scope>
    <source>
        <strain evidence="5 6">CLA-AA-H277</strain>
    </source>
</reference>
<dbReference type="CDD" id="cd14792">
    <property type="entry name" value="GH27"/>
    <property type="match status" value="1"/>
</dbReference>
<dbReference type="RefSeq" id="WP_227615211.1">
    <property type="nucleotide sequence ID" value="NZ_JAJEPR010000013.1"/>
</dbReference>
<proteinExistence type="inferred from homology"/>
<dbReference type="PRINTS" id="PR00740">
    <property type="entry name" value="GLHYDRLASE27"/>
</dbReference>
<comment type="catalytic activity">
    <reaction evidence="4">
        <text>Hydrolysis of terminal, non-reducing alpha-D-galactose residues in alpha-D-galactosides, including galactose oligosaccharides, galactomannans and galactolipids.</text>
        <dbReference type="EC" id="3.2.1.22"/>
    </reaction>
</comment>
<dbReference type="Pfam" id="PF16499">
    <property type="entry name" value="Melibiase_2"/>
    <property type="match status" value="1"/>
</dbReference>
<organism evidence="5 6">
    <name type="scientific">Fusicatenibacter faecihominis</name>
    <dbReference type="NCBI Taxonomy" id="2881276"/>
    <lineage>
        <taxon>Bacteria</taxon>
        <taxon>Bacillati</taxon>
        <taxon>Bacillota</taxon>
        <taxon>Clostridia</taxon>
        <taxon>Lachnospirales</taxon>
        <taxon>Lachnospiraceae</taxon>
        <taxon>Fusicatenibacter</taxon>
    </lineage>
</organism>
<dbReference type="InterPro" id="IPR000111">
    <property type="entry name" value="Glyco_hydro_27/36_CS"/>
</dbReference>
<sequence length="378" mass="41824">MTAKKPPMGWNSWNTFGEHINEKLIMEMADQLVNDGYKDAGYEYVIIDDCWSLKERVDGKLVPDPKLFPSGMKALSDYIHSKGLKFGMYSCAGTKTCAGYPSSYGHEFEDARQFAEWGVDYLKYDFCNFPVSGDAKNAYLTMAMALRHTGRDILFAACNWGKYDPSGWMRSRGAHTYRSTGDIFDVPRSYQDIFKQQVENIEGNAPGCYNDLDMLIVGMHGKGNVGIGGCSDEQYLQHFAMWAFLTSPLIIGADIRSIDGSNKATLLNKGLIAINQDGECCPAFLIENVGDKHYTLGKILSGNRVAIGFFNIGEPTEGPCHMSICFDDLGIHSESGLFLKITDAITGEELGTFQDAYTAVLRGCQSQVVIAELVKPEK</sequence>
<keyword evidence="2 4" id="KW-0378">Hydrolase</keyword>
<dbReference type="EMBL" id="JAJEPR010000013">
    <property type="protein sequence ID" value="MCC2190018.1"/>
    <property type="molecule type" value="Genomic_DNA"/>
</dbReference>
<evidence type="ECO:0000313" key="5">
    <source>
        <dbReference type="EMBL" id="MCC2190018.1"/>
    </source>
</evidence>
<accession>A0AAE3J6H5</accession>
<keyword evidence="6" id="KW-1185">Reference proteome</keyword>
<evidence type="ECO:0000256" key="4">
    <source>
        <dbReference type="RuleBase" id="RU361168"/>
    </source>
</evidence>
<dbReference type="InterPro" id="IPR017853">
    <property type="entry name" value="GH"/>
</dbReference>
<keyword evidence="4" id="KW-1015">Disulfide bond</keyword>
<gene>
    <name evidence="5" type="ORF">LKD71_09410</name>
</gene>
<dbReference type="Gene3D" id="3.20.20.70">
    <property type="entry name" value="Aldolase class I"/>
    <property type="match status" value="1"/>
</dbReference>
<dbReference type="InterPro" id="IPR013780">
    <property type="entry name" value="Glyco_hydro_b"/>
</dbReference>
<evidence type="ECO:0000256" key="3">
    <source>
        <dbReference type="ARBA" id="ARBA00023295"/>
    </source>
</evidence>
<name>A0AAE3J6H5_9FIRM</name>
<dbReference type="FunFam" id="3.20.20.70:FF:000197">
    <property type="entry name" value="Alpha-galactosidase"/>
    <property type="match status" value="1"/>
</dbReference>
<dbReference type="InterPro" id="IPR013785">
    <property type="entry name" value="Aldolase_TIM"/>
</dbReference>
<protein>
    <recommendedName>
        <fullName evidence="4">Alpha-galactosidase</fullName>
        <ecNumber evidence="4">3.2.1.22</ecNumber>
    </recommendedName>
    <alternativeName>
        <fullName evidence="4">Melibiase</fullName>
    </alternativeName>
</protein>
<evidence type="ECO:0000256" key="2">
    <source>
        <dbReference type="ARBA" id="ARBA00022801"/>
    </source>
</evidence>
<dbReference type="EC" id="3.2.1.22" evidence="4"/>
<evidence type="ECO:0000313" key="6">
    <source>
        <dbReference type="Proteomes" id="UP001197875"/>
    </source>
</evidence>
<keyword evidence="3 4" id="KW-0326">Glycosidase</keyword>
<dbReference type="PANTHER" id="PTHR11452">
    <property type="entry name" value="ALPHA-GALACTOSIDASE/ALPHA-N-ACETYLGALACTOSAMINIDASE"/>
    <property type="match status" value="1"/>
</dbReference>
<dbReference type="GO" id="GO:0005975">
    <property type="term" value="P:carbohydrate metabolic process"/>
    <property type="evidence" value="ECO:0007669"/>
    <property type="project" value="InterPro"/>
</dbReference>
<dbReference type="PROSITE" id="PS00512">
    <property type="entry name" value="ALPHA_GALACTOSIDASE"/>
    <property type="match status" value="1"/>
</dbReference>
<dbReference type="AlphaFoldDB" id="A0AAE3J6H5"/>
<dbReference type="PANTHER" id="PTHR11452:SF75">
    <property type="entry name" value="ALPHA-GALACTOSIDASE MEL1"/>
    <property type="match status" value="1"/>
</dbReference>
<dbReference type="Gene3D" id="2.60.40.1180">
    <property type="entry name" value="Golgi alpha-mannosidase II"/>
    <property type="match status" value="1"/>
</dbReference>
<comment type="similarity">
    <text evidence="1 4">Belongs to the glycosyl hydrolase 27 family.</text>
</comment>
<dbReference type="InterPro" id="IPR002241">
    <property type="entry name" value="Glyco_hydro_27"/>
</dbReference>
<dbReference type="SUPFAM" id="SSF51445">
    <property type="entry name" value="(Trans)glycosidases"/>
    <property type="match status" value="1"/>
</dbReference>
<dbReference type="GO" id="GO:0004557">
    <property type="term" value="F:alpha-galactosidase activity"/>
    <property type="evidence" value="ECO:0007669"/>
    <property type="project" value="UniProtKB-EC"/>
</dbReference>
<dbReference type="Proteomes" id="UP001197875">
    <property type="component" value="Unassembled WGS sequence"/>
</dbReference>
<evidence type="ECO:0000256" key="1">
    <source>
        <dbReference type="ARBA" id="ARBA00009743"/>
    </source>
</evidence>